<dbReference type="PANTHER" id="PTHR23511">
    <property type="entry name" value="SYNAPTIC VESICLE GLYCOPROTEIN 2"/>
    <property type="match status" value="1"/>
</dbReference>
<keyword evidence="5 6" id="KW-0472">Membrane</keyword>
<evidence type="ECO:0000313" key="7">
    <source>
        <dbReference type="EMBL" id="CAD8350378.1"/>
    </source>
</evidence>
<organism evidence="7">
    <name type="scientific">Pyrodinium bahamense</name>
    <dbReference type="NCBI Taxonomy" id="73915"/>
    <lineage>
        <taxon>Eukaryota</taxon>
        <taxon>Sar</taxon>
        <taxon>Alveolata</taxon>
        <taxon>Dinophyceae</taxon>
        <taxon>Gonyaulacales</taxon>
        <taxon>Pyrocystaceae</taxon>
        <taxon>Pyrodinium</taxon>
    </lineage>
</organism>
<keyword evidence="2" id="KW-0813">Transport</keyword>
<dbReference type="Gene3D" id="1.20.1250.20">
    <property type="entry name" value="MFS general substrate transporter like domains"/>
    <property type="match status" value="1"/>
</dbReference>
<evidence type="ECO:0000256" key="3">
    <source>
        <dbReference type="ARBA" id="ARBA00022692"/>
    </source>
</evidence>
<feature type="transmembrane region" description="Helical" evidence="6">
    <location>
        <begin position="77"/>
        <end position="102"/>
    </location>
</feature>
<dbReference type="GO" id="GO:0016020">
    <property type="term" value="C:membrane"/>
    <property type="evidence" value="ECO:0007669"/>
    <property type="project" value="UniProtKB-SubCell"/>
</dbReference>
<keyword evidence="4 6" id="KW-1133">Transmembrane helix</keyword>
<evidence type="ECO:0000256" key="2">
    <source>
        <dbReference type="ARBA" id="ARBA00022448"/>
    </source>
</evidence>
<name>A0A7S0A1I0_9DINO</name>
<accession>A0A7S0A1I0</accession>
<keyword evidence="3 6" id="KW-0812">Transmembrane</keyword>
<sequence>MCWAVASVGFYGLTYACGSLSKHTYTNLVMMGVVDIVGYAPPGILVELMGAHELQIASFVGAWAALTGCAFSEHGSMVMITCALLGRLFLDFAFTTVFLLLLECFAADCRGTMCGVANCFARLCTLITPLLMLMPVTQALLLIAAFCLIGAVATWTLPKAEKAKS</sequence>
<reference evidence="7" key="1">
    <citation type="submission" date="2021-01" db="EMBL/GenBank/DDBJ databases">
        <authorList>
            <person name="Corre E."/>
            <person name="Pelletier E."/>
            <person name="Niang G."/>
            <person name="Scheremetjew M."/>
            <person name="Finn R."/>
            <person name="Kale V."/>
            <person name="Holt S."/>
            <person name="Cochrane G."/>
            <person name="Meng A."/>
            <person name="Brown T."/>
            <person name="Cohen L."/>
        </authorList>
    </citation>
    <scope>NUCLEOTIDE SEQUENCE</scope>
    <source>
        <strain evidence="7">Pbaha01</strain>
    </source>
</reference>
<evidence type="ECO:0000256" key="5">
    <source>
        <dbReference type="ARBA" id="ARBA00023136"/>
    </source>
</evidence>
<proteinExistence type="predicted"/>
<dbReference type="SUPFAM" id="SSF103473">
    <property type="entry name" value="MFS general substrate transporter"/>
    <property type="match status" value="1"/>
</dbReference>
<dbReference type="InterPro" id="IPR036259">
    <property type="entry name" value="MFS_trans_sf"/>
</dbReference>
<gene>
    <name evidence="7" type="ORF">PBAH0796_LOCUS5874</name>
</gene>
<dbReference type="EMBL" id="HBEG01009950">
    <property type="protein sequence ID" value="CAD8350378.1"/>
    <property type="molecule type" value="Transcribed_RNA"/>
</dbReference>
<comment type="subcellular location">
    <subcellularLocation>
        <location evidence="1">Membrane</location>
        <topology evidence="1">Multi-pass membrane protein</topology>
    </subcellularLocation>
</comment>
<evidence type="ECO:0000256" key="6">
    <source>
        <dbReference type="SAM" id="Phobius"/>
    </source>
</evidence>
<protein>
    <submittedName>
        <fullName evidence="7">Uncharacterized protein</fullName>
    </submittedName>
</protein>
<evidence type="ECO:0000256" key="4">
    <source>
        <dbReference type="ARBA" id="ARBA00022989"/>
    </source>
</evidence>
<feature type="transmembrane region" description="Helical" evidence="6">
    <location>
        <begin position="139"/>
        <end position="157"/>
    </location>
</feature>
<dbReference type="AlphaFoldDB" id="A0A7S0A1I0"/>
<evidence type="ECO:0000256" key="1">
    <source>
        <dbReference type="ARBA" id="ARBA00004141"/>
    </source>
</evidence>
<dbReference type="PANTHER" id="PTHR23511:SF34">
    <property type="entry name" value="SYNAPTIC VESICLE GLYCOPROTEIN 2"/>
    <property type="match status" value="1"/>
</dbReference>